<organism evidence="1 2">
    <name type="scientific">Bacillus cereus</name>
    <dbReference type="NCBI Taxonomy" id="1396"/>
    <lineage>
        <taxon>Bacteria</taxon>
        <taxon>Bacillati</taxon>
        <taxon>Bacillota</taxon>
        <taxon>Bacilli</taxon>
        <taxon>Bacillales</taxon>
        <taxon>Bacillaceae</taxon>
        <taxon>Bacillus</taxon>
        <taxon>Bacillus cereus group</taxon>
    </lineage>
</organism>
<evidence type="ECO:0000313" key="2">
    <source>
        <dbReference type="Proteomes" id="UP000035214"/>
    </source>
</evidence>
<dbReference type="AlphaFoldDB" id="A0A0G8EKX1"/>
<comment type="caution">
    <text evidence="1">The sequence shown here is derived from an EMBL/GenBank/DDBJ whole genome shotgun (WGS) entry which is preliminary data.</text>
</comment>
<sequence length="42" mass="4845">MELDMVYKVAVLDSDTFALYGILETCEKSSFLQLGIYTYNMQ</sequence>
<gene>
    <name evidence="1" type="ORF">B4077_4781</name>
</gene>
<proteinExistence type="predicted"/>
<dbReference type="Proteomes" id="UP000035214">
    <property type="component" value="Unassembled WGS sequence"/>
</dbReference>
<accession>A0A0G8EKX1</accession>
<name>A0A0G8EKX1_BACCE</name>
<reference evidence="1 2" key="1">
    <citation type="submission" date="2015-04" db="EMBL/GenBank/DDBJ databases">
        <title>Draft Genome Sequences of Eight Spore-Forming Food Isolates of Bacillus cereus Genome sequencing.</title>
        <authorList>
            <person name="Krawcyk A.O."/>
            <person name="de Jong A."/>
            <person name="Eijlander R.T."/>
            <person name="Berendsen E.M."/>
            <person name="Holsappel S."/>
            <person name="Wells-Bennik M."/>
            <person name="Kuipers O.P."/>
        </authorList>
    </citation>
    <scope>NUCLEOTIDE SEQUENCE [LARGE SCALE GENOMIC DNA]</scope>
    <source>
        <strain evidence="1 2">B4077</strain>
    </source>
</reference>
<dbReference type="EMBL" id="LCYI01000050">
    <property type="protein sequence ID" value="KLA24785.1"/>
    <property type="molecule type" value="Genomic_DNA"/>
</dbReference>
<protein>
    <submittedName>
        <fullName evidence="1">Uncharacterized protein</fullName>
    </submittedName>
</protein>
<evidence type="ECO:0000313" key="1">
    <source>
        <dbReference type="EMBL" id="KLA24785.1"/>
    </source>
</evidence>